<comment type="caution">
    <text evidence="3">The sequence shown here is derived from an EMBL/GenBank/DDBJ whole genome shotgun (WGS) entry which is preliminary data.</text>
</comment>
<evidence type="ECO:0000256" key="1">
    <source>
        <dbReference type="SAM" id="MobiDB-lite"/>
    </source>
</evidence>
<accession>A0A086ZHE7</accession>
<feature type="compositionally biased region" description="Basic residues" evidence="1">
    <location>
        <begin position="203"/>
        <end position="213"/>
    </location>
</feature>
<dbReference type="EMBL" id="JGYP01000002">
    <property type="protein sequence ID" value="KFI45947.1"/>
    <property type="molecule type" value="Genomic_DNA"/>
</dbReference>
<dbReference type="InterPro" id="IPR025420">
    <property type="entry name" value="DUF4143"/>
</dbReference>
<dbReference type="AlphaFoldDB" id="A0A086ZHE7"/>
<dbReference type="PANTHER" id="PTHR33295">
    <property type="entry name" value="ATPASE"/>
    <property type="match status" value="1"/>
</dbReference>
<evidence type="ECO:0000313" key="4">
    <source>
        <dbReference type="Proteomes" id="UP000029096"/>
    </source>
</evidence>
<gene>
    <name evidence="3" type="ORF">BBOH_0754</name>
</gene>
<feature type="region of interest" description="Disordered" evidence="1">
    <location>
        <begin position="193"/>
        <end position="213"/>
    </location>
</feature>
<dbReference type="Proteomes" id="UP000029096">
    <property type="component" value="Unassembled WGS sequence"/>
</dbReference>
<protein>
    <submittedName>
        <fullName evidence="3">ATPase</fullName>
    </submittedName>
</protein>
<keyword evidence="4" id="KW-1185">Reference proteome</keyword>
<dbReference type="STRING" id="1437606.BBOH_0754"/>
<evidence type="ECO:0000259" key="2">
    <source>
        <dbReference type="Pfam" id="PF13635"/>
    </source>
</evidence>
<organism evidence="3 4">
    <name type="scientific">Bifidobacterium bohemicum DSM 22767</name>
    <dbReference type="NCBI Taxonomy" id="1437606"/>
    <lineage>
        <taxon>Bacteria</taxon>
        <taxon>Bacillati</taxon>
        <taxon>Actinomycetota</taxon>
        <taxon>Actinomycetes</taxon>
        <taxon>Bifidobacteriales</taxon>
        <taxon>Bifidobacteriaceae</taxon>
        <taxon>Bifidobacterium</taxon>
    </lineage>
</organism>
<sequence>MFPLSFAEYRTTRPESKTADQTFQRYLTYGGMPYTTHLNDEQSIDDYLGGVFNTILVKGIVARRPKIDMPAFNEVAAFLADNAGNLTSITDIANRMKQAHTAVSRNTIREYISALCDNYLLFRADRYDIKGKSYLQTTGKYCLGDPGFRFCFLANRSATPVIASRTWSSLNCCAATRQSPSARQAIRRSISAQPMPTECTTTKSRKPFSTARH</sequence>
<name>A0A086ZHE7_9BIFI</name>
<dbReference type="Pfam" id="PF13635">
    <property type="entry name" value="DUF4143"/>
    <property type="match status" value="1"/>
</dbReference>
<feature type="compositionally biased region" description="Polar residues" evidence="1">
    <location>
        <begin position="193"/>
        <end position="202"/>
    </location>
</feature>
<evidence type="ECO:0000313" key="3">
    <source>
        <dbReference type="EMBL" id="KFI45947.1"/>
    </source>
</evidence>
<reference evidence="3 4" key="1">
    <citation type="submission" date="2014-03" db="EMBL/GenBank/DDBJ databases">
        <title>Genomics of Bifidobacteria.</title>
        <authorList>
            <person name="Ventura M."/>
            <person name="Milani C."/>
            <person name="Lugli G.A."/>
        </authorList>
    </citation>
    <scope>NUCLEOTIDE SEQUENCE [LARGE SCALE GENOMIC DNA]</scope>
    <source>
        <strain evidence="3 4">DSM 22767</strain>
    </source>
</reference>
<dbReference type="eggNOG" id="COG1373">
    <property type="taxonomic scope" value="Bacteria"/>
</dbReference>
<dbReference type="PANTHER" id="PTHR33295:SF18">
    <property type="entry name" value="AAA+ ATPASE DOMAIN-CONTAINING PROTEIN"/>
    <property type="match status" value="1"/>
</dbReference>
<feature type="domain" description="DUF4143" evidence="2">
    <location>
        <begin position="64"/>
        <end position="157"/>
    </location>
</feature>
<proteinExistence type="predicted"/>